<dbReference type="NCBIfam" id="TIGR03805">
    <property type="entry name" value="beta_helix_1"/>
    <property type="match status" value="1"/>
</dbReference>
<name>A0A517RBR6_9PLAN</name>
<protein>
    <recommendedName>
        <fullName evidence="1">Right handed beta helix domain-containing protein</fullName>
    </recommendedName>
</protein>
<proteinExistence type="predicted"/>
<dbReference type="InterPro" id="IPR006626">
    <property type="entry name" value="PbH1"/>
</dbReference>
<dbReference type="InterPro" id="IPR036280">
    <property type="entry name" value="Multihaem_cyt_sf"/>
</dbReference>
<dbReference type="SUPFAM" id="SSF48695">
    <property type="entry name" value="Multiheme cytochromes"/>
    <property type="match status" value="1"/>
</dbReference>
<dbReference type="InterPro" id="IPR022442">
    <property type="entry name" value="SO_2930-like_dom"/>
</dbReference>
<reference evidence="2 3" key="1">
    <citation type="submission" date="2019-02" db="EMBL/GenBank/DDBJ databases">
        <title>Deep-cultivation of Planctomycetes and their phenomic and genomic characterization uncovers novel biology.</title>
        <authorList>
            <person name="Wiegand S."/>
            <person name="Jogler M."/>
            <person name="Boedeker C."/>
            <person name="Pinto D."/>
            <person name="Vollmers J."/>
            <person name="Rivas-Marin E."/>
            <person name="Kohn T."/>
            <person name="Peeters S.H."/>
            <person name="Heuer A."/>
            <person name="Rast P."/>
            <person name="Oberbeckmann S."/>
            <person name="Bunk B."/>
            <person name="Jeske O."/>
            <person name="Meyerdierks A."/>
            <person name="Storesund J.E."/>
            <person name="Kallscheuer N."/>
            <person name="Luecker S."/>
            <person name="Lage O.M."/>
            <person name="Pohl T."/>
            <person name="Merkel B.J."/>
            <person name="Hornburger P."/>
            <person name="Mueller R.-W."/>
            <person name="Bruemmer F."/>
            <person name="Labrenz M."/>
            <person name="Spormann A.M."/>
            <person name="Op den Camp H."/>
            <person name="Overmann J."/>
            <person name="Amann R."/>
            <person name="Jetten M.S.M."/>
            <person name="Mascher T."/>
            <person name="Medema M.H."/>
            <person name="Devos D.P."/>
            <person name="Kaster A.-K."/>
            <person name="Ovreas L."/>
            <person name="Rohde M."/>
            <person name="Galperin M.Y."/>
            <person name="Jogler C."/>
        </authorList>
    </citation>
    <scope>NUCLEOTIDE SEQUENCE [LARGE SCALE GENOMIC DNA]</scope>
    <source>
        <strain evidence="2 3">Pan241w</strain>
    </source>
</reference>
<feature type="domain" description="Right handed beta helix" evidence="1">
    <location>
        <begin position="116"/>
        <end position="237"/>
    </location>
</feature>
<accession>A0A517RBR6</accession>
<evidence type="ECO:0000313" key="2">
    <source>
        <dbReference type="EMBL" id="QDT41330.1"/>
    </source>
</evidence>
<dbReference type="SUPFAM" id="SSF51126">
    <property type="entry name" value="Pectin lyase-like"/>
    <property type="match status" value="1"/>
</dbReference>
<dbReference type="EMBL" id="CP036269">
    <property type="protein sequence ID" value="QDT41330.1"/>
    <property type="molecule type" value="Genomic_DNA"/>
</dbReference>
<evidence type="ECO:0000259" key="1">
    <source>
        <dbReference type="Pfam" id="PF13229"/>
    </source>
</evidence>
<dbReference type="SMART" id="SM00710">
    <property type="entry name" value="PbH1"/>
    <property type="match status" value="7"/>
</dbReference>
<dbReference type="InterPro" id="IPR022269">
    <property type="entry name" value="SO_2930-like_C"/>
</dbReference>
<dbReference type="RefSeq" id="WP_145212732.1">
    <property type="nucleotide sequence ID" value="NZ_CP036269.1"/>
</dbReference>
<dbReference type="KEGG" id="gaz:Pan241w_13900"/>
<dbReference type="AlphaFoldDB" id="A0A517RBR6"/>
<evidence type="ECO:0000313" key="3">
    <source>
        <dbReference type="Proteomes" id="UP000317171"/>
    </source>
</evidence>
<gene>
    <name evidence="2" type="ORF">Pan241w_13900</name>
</gene>
<dbReference type="InterPro" id="IPR022441">
    <property type="entry name" value="Para_beta_helix_rpt-2"/>
</dbReference>
<keyword evidence="3" id="KW-1185">Reference proteome</keyword>
<dbReference type="Proteomes" id="UP000317171">
    <property type="component" value="Chromosome"/>
</dbReference>
<dbReference type="InterPro" id="IPR012334">
    <property type="entry name" value="Pectin_lyas_fold"/>
</dbReference>
<dbReference type="Gene3D" id="2.160.20.10">
    <property type="entry name" value="Single-stranded right-handed beta-helix, Pectin lyase-like"/>
    <property type="match status" value="1"/>
</dbReference>
<dbReference type="NCBIfam" id="TIGR03804">
    <property type="entry name" value="para_beta_helix"/>
    <property type="match status" value="1"/>
</dbReference>
<dbReference type="Pfam" id="PF13229">
    <property type="entry name" value="Beta_helix"/>
    <property type="match status" value="1"/>
</dbReference>
<sequence>MPQTIPFAFHKTFRFAGPILIAVFFCIGDRLEAAESNVPKLESATYTFSPGPDFQFEFQSRLIQAIPGDVLVLEAGKYELRSGLNLVTDNVTIRGQGHEKTVLSFKNQTDGSFGLLASGDNLVLEDFAVEDTSHNAIKVLGAENVTFRGIRTEWTGGPKTTNGAYGLYPVQCKNVLIENCIAIGAADAGIYVGQSTDVVVRNCRAESNVAGIEIENTINADVYGNIVTKNTGGLLVFDLPGLPQKNGRHVRLFRNRIFKNNTPNFAPKGNMVASVPSGSGVLVMATDDVEVFENQIEENHSFSISVVSFLIYGKKLKDQNYDPYPEGVSIHDNQIKGGGTVPDGELGLVLKSIVGTPLPAIVYDGVVDPQKQVDGKLPSEQSLRLSNNGEAKFLNIDFSNLSPVNIAAGKYRPSPDMAPFEGTLPPLKPVKLKPHGAPQPTKNTTLLVYYAAPNKLSELGLFQGNGASQKPVDGVIPYDLITTLFTDYTSKYRFVRLPEGRQIKFKSAGVLEFPVGTMLIKTFSYLNDLRDPSQGERLLETRVEFLKETGWYGYSYIWNEEQTEAELSLGGGEVEVSWIHSDGKPRSTRHLIPNANQCISCHSHHDKYVPIGPTASNLNRLYHYAQGAENQLAYLTRNRLLEAAPKPDSIEVLADFDEPDSGTLDQRVRAYLSVNCAHCHSPGGNARTTGLDLRLTQSDPAKIGIWKTPVAAGRGSGGRDYDIVPGEPDKSILMHRLQSNDLAARMPNIGNRIVHQEAVDLIRQWIGEMQPDPAKKPSP</sequence>
<dbReference type="InterPro" id="IPR039448">
    <property type="entry name" value="Beta_helix"/>
</dbReference>
<dbReference type="InterPro" id="IPR011050">
    <property type="entry name" value="Pectin_lyase_fold/virulence"/>
</dbReference>
<dbReference type="NCBIfam" id="TIGR03806">
    <property type="entry name" value="chp_HNE_0200"/>
    <property type="match status" value="1"/>
</dbReference>
<dbReference type="OrthoDB" id="338827at2"/>
<organism evidence="2 3">
    <name type="scientific">Gimesia alba</name>
    <dbReference type="NCBI Taxonomy" id="2527973"/>
    <lineage>
        <taxon>Bacteria</taxon>
        <taxon>Pseudomonadati</taxon>
        <taxon>Planctomycetota</taxon>
        <taxon>Planctomycetia</taxon>
        <taxon>Planctomycetales</taxon>
        <taxon>Planctomycetaceae</taxon>
        <taxon>Gimesia</taxon>
    </lineage>
</organism>